<dbReference type="Proteomes" id="UP000689195">
    <property type="component" value="Unassembled WGS sequence"/>
</dbReference>
<name>A0A8S1TUH1_9CILI</name>
<gene>
    <name evidence="1" type="ORF">PPENT_87.1.T0270139</name>
</gene>
<comment type="caution">
    <text evidence="1">The sequence shown here is derived from an EMBL/GenBank/DDBJ whole genome shotgun (WGS) entry which is preliminary data.</text>
</comment>
<evidence type="ECO:0000313" key="1">
    <source>
        <dbReference type="EMBL" id="CAD8155524.1"/>
    </source>
</evidence>
<reference evidence="1" key="1">
    <citation type="submission" date="2021-01" db="EMBL/GenBank/DDBJ databases">
        <authorList>
            <consortium name="Genoscope - CEA"/>
            <person name="William W."/>
        </authorList>
    </citation>
    <scope>NUCLEOTIDE SEQUENCE</scope>
</reference>
<keyword evidence="2" id="KW-1185">Reference proteome</keyword>
<accession>A0A8S1TUH1</accession>
<evidence type="ECO:0000313" key="2">
    <source>
        <dbReference type="Proteomes" id="UP000689195"/>
    </source>
</evidence>
<dbReference type="EMBL" id="CAJJDO010000027">
    <property type="protein sequence ID" value="CAD8155524.1"/>
    <property type="molecule type" value="Genomic_DNA"/>
</dbReference>
<sequence length="143" mass="17179">MWIQETIQKFQMKKKWYGIQIVYKFLFQYRDLDPRHANKLFSIIVLLPLQNIIVDILGNRLQQLIDDIVEISNQKNKEHSKILFKLRRTQPKKKEQVIPGSQEIFSDISNRLIRFFNSQGKIVYEYRNIILLALLPLYPNLFS</sequence>
<organism evidence="1 2">
    <name type="scientific">Paramecium pentaurelia</name>
    <dbReference type="NCBI Taxonomy" id="43138"/>
    <lineage>
        <taxon>Eukaryota</taxon>
        <taxon>Sar</taxon>
        <taxon>Alveolata</taxon>
        <taxon>Ciliophora</taxon>
        <taxon>Intramacronucleata</taxon>
        <taxon>Oligohymenophorea</taxon>
        <taxon>Peniculida</taxon>
        <taxon>Parameciidae</taxon>
        <taxon>Paramecium</taxon>
    </lineage>
</organism>
<proteinExistence type="predicted"/>
<dbReference type="AlphaFoldDB" id="A0A8S1TUH1"/>
<protein>
    <submittedName>
        <fullName evidence="1">Uncharacterized protein</fullName>
    </submittedName>
</protein>